<dbReference type="PANTHER" id="PTHR10963">
    <property type="entry name" value="GLYCOSYL HYDROLASE-RELATED"/>
    <property type="match status" value="1"/>
</dbReference>
<proteinExistence type="predicted"/>
<dbReference type="Proteomes" id="UP000887540">
    <property type="component" value="Unplaced"/>
</dbReference>
<dbReference type="GO" id="GO:0009251">
    <property type="term" value="P:glucan catabolic process"/>
    <property type="evidence" value="ECO:0007669"/>
    <property type="project" value="TreeGrafter"/>
</dbReference>
<name>A0A914CSI8_9BILA</name>
<evidence type="ECO:0000313" key="3">
    <source>
        <dbReference type="WBParaSite" id="ACRNAN_scaffold14080.g16260.t1"/>
    </source>
</evidence>
<feature type="chain" id="PRO_5036904686" evidence="1">
    <location>
        <begin position="20"/>
        <end position="252"/>
    </location>
</feature>
<reference evidence="3" key="1">
    <citation type="submission" date="2022-11" db="UniProtKB">
        <authorList>
            <consortium name="WormBaseParasite"/>
        </authorList>
    </citation>
    <scope>IDENTIFICATION</scope>
</reference>
<evidence type="ECO:0000313" key="2">
    <source>
        <dbReference type="Proteomes" id="UP000887540"/>
    </source>
</evidence>
<accession>A0A914CSI8</accession>
<dbReference type="InterPro" id="IPR013320">
    <property type="entry name" value="ConA-like_dom_sf"/>
</dbReference>
<dbReference type="InterPro" id="IPR050546">
    <property type="entry name" value="Glycosyl_Hydrlase_16"/>
</dbReference>
<feature type="signal peptide" evidence="1">
    <location>
        <begin position="1"/>
        <end position="19"/>
    </location>
</feature>
<dbReference type="Pfam" id="PF26113">
    <property type="entry name" value="GH16_XgeA"/>
    <property type="match status" value="1"/>
</dbReference>
<dbReference type="WBParaSite" id="ACRNAN_scaffold14080.g16260.t1">
    <property type="protein sequence ID" value="ACRNAN_scaffold14080.g16260.t1"/>
    <property type="gene ID" value="ACRNAN_scaffold14080.g16260"/>
</dbReference>
<keyword evidence="2" id="KW-1185">Reference proteome</keyword>
<protein>
    <submittedName>
        <fullName evidence="3">Uncharacterized protein</fullName>
    </submittedName>
</protein>
<dbReference type="SUPFAM" id="SSF49899">
    <property type="entry name" value="Concanavalin A-like lectins/glucanases"/>
    <property type="match status" value="1"/>
</dbReference>
<dbReference type="Gene3D" id="2.60.120.200">
    <property type="match status" value="1"/>
</dbReference>
<keyword evidence="1" id="KW-0732">Signal</keyword>
<dbReference type="AlphaFoldDB" id="A0A914CSI8"/>
<sequence length="252" mass="28376">MDVFKLLFLELFLLFSADAAPLAGRLFMLSMDHIPTGPYYSNVTGNVTGWHSSPIWPAWWMNGDDRSNGEFDMFEAYEPNNHASITLHDWDQSLYGNCTMPDNITQYANSSGNAFGGITQFSPNGTSLEPFNKAGGGVYVMQWDHGKFIREWTFVKPNIPADILNGSPNPNPDTWGMPNAYFPFGKNCHPDTVNHMYLILNIAFCNGPVTEECKDIVRMQPEAFNETYFLINYMKAFCRPNEKCLTGIYGSG</sequence>
<evidence type="ECO:0000256" key="1">
    <source>
        <dbReference type="SAM" id="SignalP"/>
    </source>
</evidence>
<dbReference type="PANTHER" id="PTHR10963:SF24">
    <property type="entry name" value="GLYCOSIDASE C21B10.07-RELATED"/>
    <property type="match status" value="1"/>
</dbReference>
<organism evidence="2 3">
    <name type="scientific">Acrobeloides nanus</name>
    <dbReference type="NCBI Taxonomy" id="290746"/>
    <lineage>
        <taxon>Eukaryota</taxon>
        <taxon>Metazoa</taxon>
        <taxon>Ecdysozoa</taxon>
        <taxon>Nematoda</taxon>
        <taxon>Chromadorea</taxon>
        <taxon>Rhabditida</taxon>
        <taxon>Tylenchina</taxon>
        <taxon>Cephalobomorpha</taxon>
        <taxon>Cephaloboidea</taxon>
        <taxon>Cephalobidae</taxon>
        <taxon>Acrobeloides</taxon>
    </lineage>
</organism>